<organism evidence="2 3">
    <name type="scientific">Phytophthora fragariaefolia</name>
    <dbReference type="NCBI Taxonomy" id="1490495"/>
    <lineage>
        <taxon>Eukaryota</taxon>
        <taxon>Sar</taxon>
        <taxon>Stramenopiles</taxon>
        <taxon>Oomycota</taxon>
        <taxon>Peronosporomycetes</taxon>
        <taxon>Peronosporales</taxon>
        <taxon>Peronosporaceae</taxon>
        <taxon>Phytophthora</taxon>
    </lineage>
</organism>
<dbReference type="SMART" id="SM00320">
    <property type="entry name" value="WD40"/>
    <property type="match status" value="2"/>
</dbReference>
<dbReference type="AlphaFoldDB" id="A0A9W6UDU6"/>
<proteinExistence type="predicted"/>
<dbReference type="InterPro" id="IPR001680">
    <property type="entry name" value="WD40_rpt"/>
</dbReference>
<keyword evidence="1" id="KW-0175">Coiled coil</keyword>
<dbReference type="InterPro" id="IPR036322">
    <property type="entry name" value="WD40_repeat_dom_sf"/>
</dbReference>
<name>A0A9W6UDU6_9STRA</name>
<sequence length="1108" mass="123966">MNRKQKPASAYQYYQKLVQDFDSLEQEMEGRQEEQNELETQLERIQANARTSKAQNQQLQLVQWERERDRHLESFVEHNTALDILQAQAEALELQELRLQAEMEVLRERQQEISETEARQIYRLVHERTTLLDDELAKGKLDLDYIAGVVSSGCRNEHTQAREIHKIAMKNLVQGVQNRRQHEFEIAEANFKARMRSFQLEKDALAKKAKELRVIKQRGLQILSQNQQLAIKSFFDAPPATRHHEEATVATPTLNFEEILQSLNQSGAQVEKIQSIDTERNSGSREHTDALQEAHAILGSGSQRIEAIQKILSIRKKEAHELGITTSSSDVNSSVYDGVWGIESYDPRQYETVYFMRGLVFYCMDTAMREVNTQPAKDILEFEVKRWRDTHSCIEQDRNRENLLQFASKTLDDLMDEVMADIATDIRLEFEVSSYRVRSIITSTFKNILFPVPRESIASPPTKKVSVKSQSTVSYSASSSILRSSIFESSFGHLRSLRNRRKKSSSVDILHQNFLPVLQAPVNTHPLSTATRPAKKTFGLFGASKATETIVPRKETPTRTQSPDSGAHKLSEAEAIPCLTVGAPKSPALSAKVAVGFWKNEPQIRLRTIILPTLSGYSSCLQVSPNGDLLICGTTEGELILWDLLPDQPTIHRAWSPPKAERSRISRVVLSSDSLSVMAFFRRRSVGIFAINSSSVRASTVSKSKQARHSDDCFPIDPSKLKPRGLELLVQLSAADALAELGYSADLRERAPSVVGKDSITSWAAAELSSGSFFASASLAGLTLCNTSIICGASTGDLLKFNLQPQRESYGASLNNAQAVFDSPGFERRDTLEVKTIQREFFRCHRRAVLFASCINRKGQDPIPPELISVDQDGIVCIWKYITENFTGFGWFEPTLRLRLELSNTEHTFSSAVAAPVLTVKKGVSSKQIPSLPATGVLKGEVVQAALTPDDTRLVFMVFYMDATKKEVAGTLRFFQLMTASMVLDQVQINVDFTGGNGAPRFTLTTNFLLLLANNRVRVYTLRTGSEARHPIELVTSGQQVVFNTITCCSSRTGKSASPTKSMSRCTVDPTTITFAVSGDQHSRLLVYSFTPSNSHKPEMKIKAKRER</sequence>
<dbReference type="EMBL" id="BSXT01000626">
    <property type="protein sequence ID" value="GMF31281.1"/>
    <property type="molecule type" value="Genomic_DNA"/>
</dbReference>
<evidence type="ECO:0000256" key="1">
    <source>
        <dbReference type="SAM" id="Coils"/>
    </source>
</evidence>
<gene>
    <name evidence="2" type="ORF">Pfra01_000712500</name>
</gene>
<evidence type="ECO:0000313" key="2">
    <source>
        <dbReference type="EMBL" id="GMF31281.1"/>
    </source>
</evidence>
<evidence type="ECO:0000313" key="3">
    <source>
        <dbReference type="Proteomes" id="UP001165121"/>
    </source>
</evidence>
<dbReference type="InterPro" id="IPR015943">
    <property type="entry name" value="WD40/YVTN_repeat-like_dom_sf"/>
</dbReference>
<dbReference type="SUPFAM" id="SSF50978">
    <property type="entry name" value="WD40 repeat-like"/>
    <property type="match status" value="1"/>
</dbReference>
<reference evidence="2" key="1">
    <citation type="submission" date="2023-04" db="EMBL/GenBank/DDBJ databases">
        <title>Phytophthora fragariaefolia NBRC 109709.</title>
        <authorList>
            <person name="Ichikawa N."/>
            <person name="Sato H."/>
            <person name="Tonouchi N."/>
        </authorList>
    </citation>
    <scope>NUCLEOTIDE SEQUENCE</scope>
    <source>
        <strain evidence="2">NBRC 109709</strain>
    </source>
</reference>
<accession>A0A9W6UDU6</accession>
<dbReference type="Gene3D" id="2.130.10.10">
    <property type="entry name" value="YVTN repeat-like/Quinoprotein amine dehydrogenase"/>
    <property type="match status" value="1"/>
</dbReference>
<comment type="caution">
    <text evidence="2">The sequence shown here is derived from an EMBL/GenBank/DDBJ whole genome shotgun (WGS) entry which is preliminary data.</text>
</comment>
<feature type="coiled-coil region" evidence="1">
    <location>
        <begin position="14"/>
        <end position="119"/>
    </location>
</feature>
<protein>
    <submittedName>
        <fullName evidence="2">Unnamed protein product</fullName>
    </submittedName>
</protein>
<dbReference type="OrthoDB" id="199838at2759"/>
<keyword evidence="3" id="KW-1185">Reference proteome</keyword>
<dbReference type="Proteomes" id="UP001165121">
    <property type="component" value="Unassembled WGS sequence"/>
</dbReference>